<keyword evidence="2" id="KW-0472">Membrane</keyword>
<dbReference type="EMBL" id="JANSKA010000005">
    <property type="protein sequence ID" value="MCR9036804.1"/>
    <property type="molecule type" value="Genomic_DNA"/>
</dbReference>
<organism evidence="3 4">
    <name type="scientific">Tractidigestivibacter montrealensis</name>
    <dbReference type="NCBI Taxonomy" id="2972466"/>
    <lineage>
        <taxon>Bacteria</taxon>
        <taxon>Bacillati</taxon>
        <taxon>Actinomycetota</taxon>
        <taxon>Coriobacteriia</taxon>
        <taxon>Coriobacteriales</taxon>
        <taxon>Atopobiaceae</taxon>
        <taxon>Tractidigestivibacter</taxon>
    </lineage>
</organism>
<proteinExistence type="predicted"/>
<feature type="transmembrane region" description="Helical" evidence="2">
    <location>
        <begin position="76"/>
        <end position="93"/>
    </location>
</feature>
<comment type="caution">
    <text evidence="3">The sequence shown here is derived from an EMBL/GenBank/DDBJ whole genome shotgun (WGS) entry which is preliminary data.</text>
</comment>
<dbReference type="RefSeq" id="WP_258499280.1">
    <property type="nucleotide sequence ID" value="NZ_JANSKA010000005.1"/>
</dbReference>
<sequence length="183" mass="19714">MDEERAAATSTKPEKSETAPAPMPVKQGVVMEIIALVMVIAVTVLATVMGCAIWIVWLGMCLWAGLGHMKVEIGEIVRAWTGGAFGIGLGYLLTHSSEVGSWVLPVAAVILILFIFGMVTHRWGWFCNNYTACFLTVCTAWGLPISIPQVVLSLVYGFVVFGIIPLAATKLMASRKTADKQKA</sequence>
<feature type="transmembrane region" description="Helical" evidence="2">
    <location>
        <begin position="153"/>
        <end position="173"/>
    </location>
</feature>
<keyword evidence="2" id="KW-0812">Transmembrane</keyword>
<accession>A0ABT1Z9A9</accession>
<protein>
    <recommendedName>
        <fullName evidence="5">DUF1097 domain-containing protein</fullName>
    </recommendedName>
</protein>
<evidence type="ECO:0000256" key="1">
    <source>
        <dbReference type="SAM" id="MobiDB-lite"/>
    </source>
</evidence>
<dbReference type="Proteomes" id="UP001204320">
    <property type="component" value="Unassembled WGS sequence"/>
</dbReference>
<keyword evidence="4" id="KW-1185">Reference proteome</keyword>
<evidence type="ECO:0000313" key="4">
    <source>
        <dbReference type="Proteomes" id="UP001204320"/>
    </source>
</evidence>
<feature type="compositionally biased region" description="Basic and acidic residues" evidence="1">
    <location>
        <begin position="1"/>
        <end position="17"/>
    </location>
</feature>
<reference evidence="3 4" key="1">
    <citation type="submission" date="2022-08" db="EMBL/GenBank/DDBJ databases">
        <title>Tractidigestivibacter montrealensis type strain KD21.</title>
        <authorList>
            <person name="Diop K."/>
            <person name="Richard C."/>
            <person name="Routy B."/>
        </authorList>
    </citation>
    <scope>NUCLEOTIDE SEQUENCE [LARGE SCALE GENOMIC DNA]</scope>
    <source>
        <strain evidence="3 4">KD21</strain>
    </source>
</reference>
<gene>
    <name evidence="3" type="ORF">NVS32_07580</name>
</gene>
<evidence type="ECO:0008006" key="5">
    <source>
        <dbReference type="Google" id="ProtNLM"/>
    </source>
</evidence>
<feature type="region of interest" description="Disordered" evidence="1">
    <location>
        <begin position="1"/>
        <end position="21"/>
    </location>
</feature>
<evidence type="ECO:0000313" key="3">
    <source>
        <dbReference type="EMBL" id="MCR9036804.1"/>
    </source>
</evidence>
<evidence type="ECO:0000256" key="2">
    <source>
        <dbReference type="SAM" id="Phobius"/>
    </source>
</evidence>
<feature type="transmembrane region" description="Helical" evidence="2">
    <location>
        <begin position="33"/>
        <end position="64"/>
    </location>
</feature>
<name>A0ABT1Z9A9_9ACTN</name>
<feature type="transmembrane region" description="Helical" evidence="2">
    <location>
        <begin position="99"/>
        <end position="119"/>
    </location>
</feature>
<keyword evidence="2" id="KW-1133">Transmembrane helix</keyword>